<dbReference type="Proteomes" id="UP001595817">
    <property type="component" value="Unassembled WGS sequence"/>
</dbReference>
<sequence>MNMGHFPGISPVRPIQQPQPLVLKQGQVFHGTVQQLFPEQTAEVAVGGHRLVAKMEVPLKAGDSHYFVVTSTTPEIQLKIAGDPVSQHPTDMKQIGLLAQALGLPNTKEMNTLLSMIVSKQIPMTNEQLLMAESWLKSLPPEQLSSALLALEKMVSLKVPFTSQAFQSVLGGLDKSGLLSLIGNLSNQLHQEQQLPLSDRQRLMNTLGNIAEPIRTQTAVSLLATSALNLTLSGEAAVFNTLKQSHILPTTATMSNWSVEVLSTSGKLPDESLGKMLKQILLSEPKNSSQYIRQYNQTIESLNLPENLKIADQSVSSTMIKELHQNLVKALSGPELQQNETVMKHLLSLFGMDEQADPGLPKLNNLLQAFQDADDFKMRQLLQQAMQNTENTIDGKVFETVIKNVLKTMGLGYEHSLNGKTFDPSVIDQLKPQLLSLIQHPATSAQLKESAEHIIYRLNGAQLLSAESGHQQQIVMQIPLQFFGKKMDATLNWTGRMKEDGKIDSEYVRVLFYLQLSFLKETVVDMAVQNRVVTINVYNEAEGLMRAAEPFREALKEGLAAADYRLSGLTIKTFAEQSTTVKKKPSDPVKGVDIRI</sequence>
<evidence type="ECO:0008006" key="3">
    <source>
        <dbReference type="Google" id="ProtNLM"/>
    </source>
</evidence>
<evidence type="ECO:0000313" key="2">
    <source>
        <dbReference type="Proteomes" id="UP001595817"/>
    </source>
</evidence>
<proteinExistence type="predicted"/>
<dbReference type="EMBL" id="JBHSEC010000002">
    <property type="protein sequence ID" value="MFC4409233.1"/>
    <property type="molecule type" value="Genomic_DNA"/>
</dbReference>
<organism evidence="1 2">
    <name type="scientific">Chungangia koreensis</name>
    <dbReference type="NCBI Taxonomy" id="752657"/>
    <lineage>
        <taxon>Bacteria</taxon>
        <taxon>Bacillati</taxon>
        <taxon>Bacillota</taxon>
        <taxon>Bacilli</taxon>
        <taxon>Lactobacillales</taxon>
        <taxon>Chungangia</taxon>
    </lineage>
</organism>
<accession>A0ABV8X1R1</accession>
<dbReference type="RefSeq" id="WP_378151770.1">
    <property type="nucleotide sequence ID" value="NZ_JBHSEC010000002.1"/>
</dbReference>
<protein>
    <recommendedName>
        <fullName evidence="3">Hook-length control protein FliK</fullName>
    </recommendedName>
</protein>
<comment type="caution">
    <text evidence="1">The sequence shown here is derived from an EMBL/GenBank/DDBJ whole genome shotgun (WGS) entry which is preliminary data.</text>
</comment>
<reference evidence="2" key="1">
    <citation type="journal article" date="2019" name="Int. J. Syst. Evol. Microbiol.">
        <title>The Global Catalogue of Microorganisms (GCM) 10K type strain sequencing project: providing services to taxonomists for standard genome sequencing and annotation.</title>
        <authorList>
            <consortium name="The Broad Institute Genomics Platform"/>
            <consortium name="The Broad Institute Genome Sequencing Center for Infectious Disease"/>
            <person name="Wu L."/>
            <person name="Ma J."/>
        </authorList>
    </citation>
    <scope>NUCLEOTIDE SEQUENCE [LARGE SCALE GENOMIC DNA]</scope>
    <source>
        <strain evidence="2">CCUG 59778</strain>
    </source>
</reference>
<evidence type="ECO:0000313" key="1">
    <source>
        <dbReference type="EMBL" id="MFC4409233.1"/>
    </source>
</evidence>
<keyword evidence="2" id="KW-1185">Reference proteome</keyword>
<name>A0ABV8X1R1_9LACT</name>
<gene>
    <name evidence="1" type="ORF">ACFOZY_02150</name>
</gene>